<gene>
    <name evidence="1" type="ORF">DQG23_01475</name>
</gene>
<dbReference type="Proteomes" id="UP000250369">
    <property type="component" value="Unassembled WGS sequence"/>
</dbReference>
<sequence>MFLQFLQSKEHKEAFLELAHVVAQADGFINRKEQGFIKSFMAEMNMQESAYTPSEVRELSDIIGKVNDEQVKNIFFAEILLLIFADGDYNDDEKQMAKSIAEQFGFTEETYEAFKNWVIRMDQLKIEGFKLILKC</sequence>
<dbReference type="SUPFAM" id="SSF158682">
    <property type="entry name" value="TerB-like"/>
    <property type="match status" value="1"/>
</dbReference>
<evidence type="ECO:0000313" key="1">
    <source>
        <dbReference type="EMBL" id="RAV22903.1"/>
    </source>
</evidence>
<dbReference type="Gene3D" id="1.10.3680.10">
    <property type="entry name" value="TerB-like"/>
    <property type="match status" value="1"/>
</dbReference>
<protein>
    <submittedName>
        <fullName evidence="1">TerB family tellurite resistance protein</fullName>
    </submittedName>
</protein>
<accession>A0A329MWR1</accession>
<keyword evidence="2" id="KW-1185">Reference proteome</keyword>
<dbReference type="AlphaFoldDB" id="A0A329MWR1"/>
<comment type="caution">
    <text evidence="1">The sequence shown here is derived from an EMBL/GenBank/DDBJ whole genome shotgun (WGS) entry which is preliminary data.</text>
</comment>
<dbReference type="OrthoDB" id="1934251at2"/>
<organism evidence="1 2">
    <name type="scientific">Paenibacillus contaminans</name>
    <dbReference type="NCBI Taxonomy" id="450362"/>
    <lineage>
        <taxon>Bacteria</taxon>
        <taxon>Bacillati</taxon>
        <taxon>Bacillota</taxon>
        <taxon>Bacilli</taxon>
        <taxon>Bacillales</taxon>
        <taxon>Paenibacillaceae</taxon>
        <taxon>Paenibacillus</taxon>
    </lineage>
</organism>
<evidence type="ECO:0000313" key="2">
    <source>
        <dbReference type="Proteomes" id="UP000250369"/>
    </source>
</evidence>
<dbReference type="InterPro" id="IPR029024">
    <property type="entry name" value="TerB-like"/>
</dbReference>
<dbReference type="EMBL" id="QMFB01000001">
    <property type="protein sequence ID" value="RAV22903.1"/>
    <property type="molecule type" value="Genomic_DNA"/>
</dbReference>
<reference evidence="1 2" key="1">
    <citation type="journal article" date="2009" name="Int. J. Syst. Evol. Microbiol.">
        <title>Paenibacillus contaminans sp. nov., isolated from a contaminated laboratory plate.</title>
        <authorList>
            <person name="Chou J.H."/>
            <person name="Lee J.H."/>
            <person name="Lin M.C."/>
            <person name="Chang P.S."/>
            <person name="Arun A.B."/>
            <person name="Young C.C."/>
            <person name="Chen W.M."/>
        </authorList>
    </citation>
    <scope>NUCLEOTIDE SEQUENCE [LARGE SCALE GENOMIC DNA]</scope>
    <source>
        <strain evidence="1 2">CKOBP-6</strain>
    </source>
</reference>
<name>A0A329MWR1_9BACL</name>
<dbReference type="RefSeq" id="WP_113029012.1">
    <property type="nucleotide sequence ID" value="NZ_QMFB01000001.1"/>
</dbReference>
<proteinExistence type="predicted"/>